<keyword evidence="3" id="KW-1185">Reference proteome</keyword>
<dbReference type="GeneID" id="109533938"/>
<dbReference type="InterPro" id="IPR036259">
    <property type="entry name" value="MFS_trans_sf"/>
</dbReference>
<keyword evidence="1" id="KW-0812">Transmembrane</keyword>
<keyword evidence="1" id="KW-0472">Membrane</keyword>
<evidence type="ECO:0000313" key="2">
    <source>
        <dbReference type="EnsemblMetazoa" id="XP_019755011.1"/>
    </source>
</evidence>
<reference evidence="2" key="2">
    <citation type="submission" date="2024-08" db="UniProtKB">
        <authorList>
            <consortium name="EnsemblMetazoa"/>
        </authorList>
    </citation>
    <scope>IDENTIFICATION</scope>
</reference>
<dbReference type="RefSeq" id="XP_019755011.1">
    <property type="nucleotide sequence ID" value="XM_019899452.2"/>
</dbReference>
<dbReference type="AlphaFoldDB" id="A0AAR5P371"/>
<evidence type="ECO:0000313" key="3">
    <source>
        <dbReference type="Proteomes" id="UP000019118"/>
    </source>
</evidence>
<sequence>MIRRTVCYLHERNNVSSADCNRAMNANEKNSKETYYPDGGYGWVIVGAIILINLSLLTLVPCFGLIFGDEFEAWRVTSAQTSFLLHLHSSLYCSLGFFTSPFLKLYGMRPVAFFGAGMMCLGILLSSFATSYIYLIFSTSILIGLGQGIVMPATYLGTYMYFKKRLTIAVSLTVTSASLSSIVLPKICDVLLNQVGRRYTVMLLFFISLLSFIGCFLLKPVRQRKGQMVDQDVETRLKEHEAVINGDVDKNEVACELLETKQNSIFRDTTVPATKPTSIWSKLFDVFDLQLLHDAPLVIMIIGLGVSFAAELNIILMMQFMLKDLSLFSRSDVATAILIQSVADIAGRLLIPIGAHYCKVPAKNMYVGALVVATFARTVLSIWPTEKQVVFAVITLIGLTKGTRAVFQSVVLPQYVHLDKIAAANGINMFFTGFISLVIGPLIGVIHDKMGSSVYALHAASILSTACVIMWIVEYVFWERRKSATIES</sequence>
<proteinExistence type="predicted"/>
<reference evidence="3" key="1">
    <citation type="journal article" date="2013" name="Genome Biol.">
        <title>Draft genome of the mountain pine beetle, Dendroctonus ponderosae Hopkins, a major forest pest.</title>
        <authorList>
            <person name="Keeling C.I."/>
            <person name="Yuen M.M."/>
            <person name="Liao N.Y."/>
            <person name="Docking T.R."/>
            <person name="Chan S.K."/>
            <person name="Taylor G.A."/>
            <person name="Palmquist D.L."/>
            <person name="Jackman S.D."/>
            <person name="Nguyen A."/>
            <person name="Li M."/>
            <person name="Henderson H."/>
            <person name="Janes J.K."/>
            <person name="Zhao Y."/>
            <person name="Pandoh P."/>
            <person name="Moore R."/>
            <person name="Sperling F.A."/>
            <person name="Huber D.P."/>
            <person name="Birol I."/>
            <person name="Jones S.J."/>
            <person name="Bohlmann J."/>
        </authorList>
    </citation>
    <scope>NUCLEOTIDE SEQUENCE</scope>
</reference>
<feature type="transmembrane region" description="Helical" evidence="1">
    <location>
        <begin position="169"/>
        <end position="187"/>
    </location>
</feature>
<evidence type="ECO:0000256" key="1">
    <source>
        <dbReference type="SAM" id="Phobius"/>
    </source>
</evidence>
<feature type="transmembrane region" description="Helical" evidence="1">
    <location>
        <begin position="141"/>
        <end position="162"/>
    </location>
</feature>
<dbReference type="InterPro" id="IPR050327">
    <property type="entry name" value="Proton-linked_MCT"/>
</dbReference>
<name>A0AAR5P371_DENPD</name>
<organism evidence="2 3">
    <name type="scientific">Dendroctonus ponderosae</name>
    <name type="common">Mountain pine beetle</name>
    <dbReference type="NCBI Taxonomy" id="77166"/>
    <lineage>
        <taxon>Eukaryota</taxon>
        <taxon>Metazoa</taxon>
        <taxon>Ecdysozoa</taxon>
        <taxon>Arthropoda</taxon>
        <taxon>Hexapoda</taxon>
        <taxon>Insecta</taxon>
        <taxon>Pterygota</taxon>
        <taxon>Neoptera</taxon>
        <taxon>Endopterygota</taxon>
        <taxon>Coleoptera</taxon>
        <taxon>Polyphaga</taxon>
        <taxon>Cucujiformia</taxon>
        <taxon>Curculionidae</taxon>
        <taxon>Scolytinae</taxon>
        <taxon>Dendroctonus</taxon>
    </lineage>
</organism>
<feature type="transmembrane region" description="Helical" evidence="1">
    <location>
        <begin position="41"/>
        <end position="67"/>
    </location>
</feature>
<dbReference type="PANTHER" id="PTHR11360">
    <property type="entry name" value="MONOCARBOXYLATE TRANSPORTER"/>
    <property type="match status" value="1"/>
</dbReference>
<feature type="transmembrane region" description="Helical" evidence="1">
    <location>
        <begin position="111"/>
        <end position="135"/>
    </location>
</feature>
<feature type="transmembrane region" description="Helical" evidence="1">
    <location>
        <begin position="333"/>
        <end position="353"/>
    </location>
</feature>
<dbReference type="PANTHER" id="PTHR11360:SF237">
    <property type="entry name" value="MONOCARBOXYLATE TRANSPORTER 12-B-LIKE PROTEIN"/>
    <property type="match status" value="1"/>
</dbReference>
<feature type="transmembrane region" description="Helical" evidence="1">
    <location>
        <begin position="365"/>
        <end position="383"/>
    </location>
</feature>
<feature type="transmembrane region" description="Helical" evidence="1">
    <location>
        <begin position="389"/>
        <end position="407"/>
    </location>
</feature>
<accession>A0AAR5P371</accession>
<protein>
    <recommendedName>
        <fullName evidence="4">Major facilitator superfamily (MFS) profile domain-containing protein</fullName>
    </recommendedName>
</protein>
<dbReference type="SUPFAM" id="SSF103473">
    <property type="entry name" value="MFS general substrate transporter"/>
    <property type="match status" value="1"/>
</dbReference>
<feature type="transmembrane region" description="Helical" evidence="1">
    <location>
        <begin position="199"/>
        <end position="218"/>
    </location>
</feature>
<feature type="transmembrane region" description="Helical" evidence="1">
    <location>
        <begin position="297"/>
        <end position="321"/>
    </location>
</feature>
<dbReference type="GO" id="GO:0008028">
    <property type="term" value="F:monocarboxylic acid transmembrane transporter activity"/>
    <property type="evidence" value="ECO:0007669"/>
    <property type="project" value="TreeGrafter"/>
</dbReference>
<dbReference type="EnsemblMetazoa" id="XM_019899452.1">
    <property type="protein sequence ID" value="XP_019755011.1"/>
    <property type="gene ID" value="LOC109533938"/>
</dbReference>
<feature type="transmembrane region" description="Helical" evidence="1">
    <location>
        <begin position="453"/>
        <end position="473"/>
    </location>
</feature>
<feature type="transmembrane region" description="Helical" evidence="1">
    <location>
        <begin position="427"/>
        <end position="447"/>
    </location>
</feature>
<keyword evidence="1" id="KW-1133">Transmembrane helix</keyword>
<dbReference type="InterPro" id="IPR011701">
    <property type="entry name" value="MFS"/>
</dbReference>
<evidence type="ECO:0008006" key="4">
    <source>
        <dbReference type="Google" id="ProtNLM"/>
    </source>
</evidence>
<dbReference type="Proteomes" id="UP000019118">
    <property type="component" value="Unassembled WGS sequence"/>
</dbReference>
<dbReference type="KEGG" id="dpa:109533938"/>
<dbReference type="Pfam" id="PF07690">
    <property type="entry name" value="MFS_1"/>
    <property type="match status" value="1"/>
</dbReference>
<feature type="transmembrane region" description="Helical" evidence="1">
    <location>
        <begin position="79"/>
        <end position="99"/>
    </location>
</feature>
<dbReference type="Gene3D" id="1.20.1250.20">
    <property type="entry name" value="MFS general substrate transporter like domains"/>
    <property type="match status" value="1"/>
</dbReference>